<evidence type="ECO:0000313" key="14">
    <source>
        <dbReference type="Proteomes" id="UP000231638"/>
    </source>
</evidence>
<evidence type="ECO:0000256" key="6">
    <source>
        <dbReference type="ARBA" id="ARBA00022692"/>
    </source>
</evidence>
<evidence type="ECO:0000256" key="7">
    <source>
        <dbReference type="ARBA" id="ARBA00022927"/>
    </source>
</evidence>
<dbReference type="STRING" id="366522.GCA_001548055_00019"/>
<accession>A0A2D3W561</accession>
<organism evidence="13 14">
    <name type="scientific">Sulfurospirillum cavolei</name>
    <dbReference type="NCBI Taxonomy" id="366522"/>
    <lineage>
        <taxon>Bacteria</taxon>
        <taxon>Pseudomonadati</taxon>
        <taxon>Campylobacterota</taxon>
        <taxon>Epsilonproteobacteria</taxon>
        <taxon>Campylobacterales</taxon>
        <taxon>Sulfurospirillaceae</taxon>
        <taxon>Sulfurospirillum</taxon>
    </lineage>
</organism>
<dbReference type="GO" id="GO:0055085">
    <property type="term" value="P:transmembrane transport"/>
    <property type="evidence" value="ECO:0007669"/>
    <property type="project" value="InterPro"/>
</dbReference>
<dbReference type="Proteomes" id="UP000231638">
    <property type="component" value="Unassembled WGS sequence"/>
</dbReference>
<dbReference type="PRINTS" id="PR01374">
    <property type="entry name" value="TONBPROTEIN"/>
</dbReference>
<evidence type="ECO:0000256" key="2">
    <source>
        <dbReference type="ARBA" id="ARBA00006555"/>
    </source>
</evidence>
<feature type="domain" description="TonB C-terminal" evidence="12">
    <location>
        <begin position="136"/>
        <end position="222"/>
    </location>
</feature>
<keyword evidence="4" id="KW-1003">Cell membrane</keyword>
<evidence type="ECO:0000256" key="8">
    <source>
        <dbReference type="ARBA" id="ARBA00022989"/>
    </source>
</evidence>
<feature type="transmembrane region" description="Helical" evidence="11">
    <location>
        <begin position="6"/>
        <end position="27"/>
    </location>
</feature>
<comment type="similarity">
    <text evidence="2">Belongs to the TonB family.</text>
</comment>
<keyword evidence="5" id="KW-0997">Cell inner membrane</keyword>
<dbReference type="Gene3D" id="3.30.1150.10">
    <property type="match status" value="1"/>
</dbReference>
<dbReference type="Pfam" id="PF03544">
    <property type="entry name" value="TonB_C"/>
    <property type="match status" value="1"/>
</dbReference>
<evidence type="ECO:0000256" key="10">
    <source>
        <dbReference type="SAM" id="MobiDB-lite"/>
    </source>
</evidence>
<dbReference type="InterPro" id="IPR003538">
    <property type="entry name" value="TonB"/>
</dbReference>
<evidence type="ECO:0000256" key="4">
    <source>
        <dbReference type="ARBA" id="ARBA00022475"/>
    </source>
</evidence>
<evidence type="ECO:0000256" key="5">
    <source>
        <dbReference type="ARBA" id="ARBA00022519"/>
    </source>
</evidence>
<dbReference type="GO" id="GO:0015891">
    <property type="term" value="P:siderophore transport"/>
    <property type="evidence" value="ECO:0007669"/>
    <property type="project" value="InterPro"/>
</dbReference>
<keyword evidence="3" id="KW-0813">Transport</keyword>
<keyword evidence="6 11" id="KW-0812">Transmembrane</keyword>
<dbReference type="InterPro" id="IPR051045">
    <property type="entry name" value="TonB-dependent_transducer"/>
</dbReference>
<proteinExistence type="inferred from homology"/>
<dbReference type="InterPro" id="IPR037682">
    <property type="entry name" value="TonB_C"/>
</dbReference>
<dbReference type="SUPFAM" id="SSF74653">
    <property type="entry name" value="TolA/TonB C-terminal domain"/>
    <property type="match status" value="1"/>
</dbReference>
<reference evidence="13 14" key="1">
    <citation type="journal article" date="2017" name="Front. Microbiol.">
        <title>Comparative Genomic Analysis of the Class Epsilonproteobacteria and Proposed Reclassification to Epsilonbacteraeota (phyl. nov.).</title>
        <authorList>
            <person name="Waite D.W."/>
            <person name="Vanwonterghem I."/>
            <person name="Rinke C."/>
            <person name="Parks D.H."/>
            <person name="Zhang Y."/>
            <person name="Takai K."/>
            <person name="Sievert S.M."/>
            <person name="Simon J."/>
            <person name="Campbell B.J."/>
            <person name="Hanson T.E."/>
            <person name="Woyke T."/>
            <person name="Klotz M.G."/>
            <person name="Hugenholtz P."/>
        </authorList>
    </citation>
    <scope>NUCLEOTIDE SEQUENCE [LARGE SCALE GENOMIC DNA]</scope>
    <source>
        <strain evidence="13">UBA11420</strain>
    </source>
</reference>
<dbReference type="GO" id="GO:0031992">
    <property type="term" value="F:energy transducer activity"/>
    <property type="evidence" value="ECO:0007669"/>
    <property type="project" value="InterPro"/>
</dbReference>
<evidence type="ECO:0000256" key="11">
    <source>
        <dbReference type="SAM" id="Phobius"/>
    </source>
</evidence>
<evidence type="ECO:0000313" key="13">
    <source>
        <dbReference type="EMBL" id="DAB35548.1"/>
    </source>
</evidence>
<dbReference type="GO" id="GO:0005886">
    <property type="term" value="C:plasma membrane"/>
    <property type="evidence" value="ECO:0007669"/>
    <property type="project" value="UniProtKB-SubCell"/>
</dbReference>
<evidence type="ECO:0000259" key="12">
    <source>
        <dbReference type="PROSITE" id="PS52015"/>
    </source>
</evidence>
<feature type="region of interest" description="Disordered" evidence="10">
    <location>
        <begin position="65"/>
        <end position="114"/>
    </location>
</feature>
<feature type="compositionally biased region" description="Low complexity" evidence="10">
    <location>
        <begin position="88"/>
        <end position="97"/>
    </location>
</feature>
<gene>
    <name evidence="13" type="ORF">CFH80_09580</name>
</gene>
<dbReference type="NCBIfam" id="TIGR01352">
    <property type="entry name" value="tonB_Cterm"/>
    <property type="match status" value="1"/>
</dbReference>
<dbReference type="AlphaFoldDB" id="A0A2D3W561"/>
<comment type="caution">
    <text evidence="13">The sequence shown here is derived from an EMBL/GenBank/DDBJ whole genome shotgun (WGS) entry which is preliminary data.</text>
</comment>
<dbReference type="InterPro" id="IPR006260">
    <property type="entry name" value="TonB/TolA_C"/>
</dbReference>
<keyword evidence="8 11" id="KW-1133">Transmembrane helix</keyword>
<evidence type="ECO:0000256" key="1">
    <source>
        <dbReference type="ARBA" id="ARBA00004383"/>
    </source>
</evidence>
<keyword evidence="7" id="KW-0653">Protein transport</keyword>
<dbReference type="GO" id="GO:0030288">
    <property type="term" value="C:outer membrane-bounded periplasmic space"/>
    <property type="evidence" value="ECO:0007669"/>
    <property type="project" value="InterPro"/>
</dbReference>
<dbReference type="GO" id="GO:0015031">
    <property type="term" value="P:protein transport"/>
    <property type="evidence" value="ECO:0007669"/>
    <property type="project" value="UniProtKB-KW"/>
</dbReference>
<dbReference type="EMBL" id="DLUG01000248">
    <property type="protein sequence ID" value="DAB35548.1"/>
    <property type="molecule type" value="Genomic_DNA"/>
</dbReference>
<dbReference type="PROSITE" id="PS52015">
    <property type="entry name" value="TONB_CTD"/>
    <property type="match status" value="1"/>
</dbReference>
<name>A0A2D3W561_9BACT</name>
<protein>
    <recommendedName>
        <fullName evidence="12">TonB C-terminal domain-containing protein</fullName>
    </recommendedName>
</protein>
<evidence type="ECO:0000256" key="9">
    <source>
        <dbReference type="ARBA" id="ARBA00023136"/>
    </source>
</evidence>
<evidence type="ECO:0000256" key="3">
    <source>
        <dbReference type="ARBA" id="ARBA00022448"/>
    </source>
</evidence>
<sequence>MYLKRAFLLSLFLHVSVAMLLISFFTLRGKPSEPVRQERFHICLTPQQPTPTPAVPQNVPNVVEEPKAETHPSQPSSKPTPPKPKPKPIATVAPTPALSAPHETPHEEAHPLSAETTTEALMPKPLKHTTDAQENRIAHKIQAALLAAKTYPKRAQRAGMEGAVALCFIWTSAGVKEAHVCQKSKYALLDEHSLETLKQASKTFPSVESPVEIRIVLSYTLK</sequence>
<dbReference type="PANTHER" id="PTHR33446">
    <property type="entry name" value="PROTEIN TONB-RELATED"/>
    <property type="match status" value="1"/>
</dbReference>
<comment type="subcellular location">
    <subcellularLocation>
        <location evidence="1">Cell inner membrane</location>
        <topology evidence="1">Single-pass membrane protein</topology>
        <orientation evidence="1">Periplasmic side</orientation>
    </subcellularLocation>
</comment>
<keyword evidence="9 11" id="KW-0472">Membrane</keyword>